<protein>
    <submittedName>
        <fullName evidence="1">Uncharacterized protein</fullName>
    </submittedName>
</protein>
<evidence type="ECO:0000313" key="1">
    <source>
        <dbReference type="EMBL" id="ATG49408.1"/>
    </source>
</evidence>
<sequence length="92" mass="10084">MVREREGGSVPLTAHKRQAAWAQKRWPAAPAVFIPGQGQQSVWSCDMAEATVCVGDIACSASLPGTERKVMDHRSKRIRTRRMMSPMSCGAL</sequence>
<keyword evidence="2" id="KW-1185">Reference proteome</keyword>
<gene>
    <name evidence="1" type="ORF">CEW89_18600</name>
</gene>
<proteinExistence type="predicted"/>
<dbReference type="EMBL" id="CP022196">
    <property type="protein sequence ID" value="ATG49408.1"/>
    <property type="molecule type" value="Genomic_DNA"/>
</dbReference>
<accession>A0A291GGW0</accession>
<reference evidence="1 2" key="1">
    <citation type="submission" date="2017-06" db="EMBL/GenBank/DDBJ databases">
        <title>Celeribacter sp. TSPH2 complete genome sequence.</title>
        <authorList>
            <person name="Woo J.-H."/>
            <person name="Kim H.-S."/>
        </authorList>
    </citation>
    <scope>NUCLEOTIDE SEQUENCE [LARGE SCALE GENOMIC DNA]</scope>
    <source>
        <strain evidence="1 2">TSPH2</strain>
    </source>
</reference>
<dbReference type="AlphaFoldDB" id="A0A291GGW0"/>
<organism evidence="1 2">
    <name type="scientific">Celeribacter ethanolicus</name>
    <dbReference type="NCBI Taxonomy" id="1758178"/>
    <lineage>
        <taxon>Bacteria</taxon>
        <taxon>Pseudomonadati</taxon>
        <taxon>Pseudomonadota</taxon>
        <taxon>Alphaproteobacteria</taxon>
        <taxon>Rhodobacterales</taxon>
        <taxon>Roseobacteraceae</taxon>
        <taxon>Celeribacter</taxon>
    </lineage>
</organism>
<name>A0A291GGW0_9RHOB</name>
<dbReference type="KEGG" id="ceh:CEW89_18600"/>
<dbReference type="Proteomes" id="UP000217935">
    <property type="component" value="Chromosome"/>
</dbReference>
<evidence type="ECO:0000313" key="2">
    <source>
        <dbReference type="Proteomes" id="UP000217935"/>
    </source>
</evidence>